<dbReference type="PANTHER" id="PTHR11839:SF18">
    <property type="entry name" value="NUDIX HYDROLASE DOMAIN-CONTAINING PROTEIN"/>
    <property type="match status" value="1"/>
</dbReference>
<dbReference type="GO" id="GO:0016787">
    <property type="term" value="F:hydrolase activity"/>
    <property type="evidence" value="ECO:0007669"/>
    <property type="project" value="UniProtKB-KW"/>
</dbReference>
<proteinExistence type="predicted"/>
<dbReference type="InterPro" id="IPR000086">
    <property type="entry name" value="NUDIX_hydrolase_dom"/>
</dbReference>
<comment type="caution">
    <text evidence="4">The sequence shown here is derived from an EMBL/GenBank/DDBJ whole genome shotgun (WGS) entry which is preliminary data.</text>
</comment>
<protein>
    <submittedName>
        <fullName evidence="4">ADP-ribose pyrophosphatase</fullName>
    </submittedName>
</protein>
<dbReference type="InterPro" id="IPR015797">
    <property type="entry name" value="NUDIX_hydrolase-like_dom_sf"/>
</dbReference>
<organism evidence="4 5">
    <name type="scientific">Candidatus Thermofonsia Clade 1 bacterium</name>
    <dbReference type="NCBI Taxonomy" id="2364210"/>
    <lineage>
        <taxon>Bacteria</taxon>
        <taxon>Bacillati</taxon>
        <taxon>Chloroflexota</taxon>
        <taxon>Candidatus Thermofontia</taxon>
        <taxon>Candidatus Thermofonsia Clade 1</taxon>
    </lineage>
</organism>
<reference evidence="4 5" key="1">
    <citation type="submission" date="2017-11" db="EMBL/GenBank/DDBJ databases">
        <title>Evolution of Phototrophy in the Chloroflexi Phylum Driven by Horizontal Gene Transfer.</title>
        <authorList>
            <person name="Ward L.M."/>
            <person name="Hemp J."/>
            <person name="Shih P.M."/>
            <person name="Mcglynn S.E."/>
            <person name="Fischer W."/>
        </authorList>
    </citation>
    <scope>NUCLEOTIDE SEQUENCE [LARGE SCALE GENOMIC DNA]</scope>
    <source>
        <strain evidence="4">CP2_2F</strain>
    </source>
</reference>
<dbReference type="InterPro" id="IPR020084">
    <property type="entry name" value="NUDIX_hydrolase_CS"/>
</dbReference>
<dbReference type="GO" id="GO:0005829">
    <property type="term" value="C:cytosol"/>
    <property type="evidence" value="ECO:0007669"/>
    <property type="project" value="TreeGrafter"/>
</dbReference>
<sequence length="185" mass="20505">MSQPSDPNARLTEEQLHSQLIYDGKVVHLYVDTVKLPDGSTTRREIVRHSGAVAIVPLDAKGRIILVRQYRYAAGRTLLEIPAGTLEVGESPDVCAVRELQEEIGYRPNKLQKIGGVFVAPGYTTEYIHLYLASDLVPSRLDADDDEFLEVVHLPLSEVLARIKRGEIADAKTISAILLAQEYLT</sequence>
<name>A0A2M8P1S7_9CHLR</name>
<dbReference type="GO" id="GO:0019693">
    <property type="term" value="P:ribose phosphate metabolic process"/>
    <property type="evidence" value="ECO:0007669"/>
    <property type="project" value="TreeGrafter"/>
</dbReference>
<comment type="cofactor">
    <cofactor evidence="1">
        <name>Mg(2+)</name>
        <dbReference type="ChEBI" id="CHEBI:18420"/>
    </cofactor>
</comment>
<dbReference type="SUPFAM" id="SSF55811">
    <property type="entry name" value="Nudix"/>
    <property type="match status" value="1"/>
</dbReference>
<gene>
    <name evidence="4" type="ORF">CUN51_04015</name>
</gene>
<dbReference type="Proteomes" id="UP000228921">
    <property type="component" value="Unassembled WGS sequence"/>
</dbReference>
<dbReference type="Pfam" id="PF00293">
    <property type="entry name" value="NUDIX"/>
    <property type="match status" value="1"/>
</dbReference>
<feature type="domain" description="Nudix hydrolase" evidence="3">
    <location>
        <begin position="47"/>
        <end position="176"/>
    </location>
</feature>
<dbReference type="EMBL" id="PGTK01000003">
    <property type="protein sequence ID" value="PJF31503.1"/>
    <property type="molecule type" value="Genomic_DNA"/>
</dbReference>
<keyword evidence="2" id="KW-0378">Hydrolase</keyword>
<dbReference type="AlphaFoldDB" id="A0A2M8P1S7"/>
<dbReference type="PANTHER" id="PTHR11839">
    <property type="entry name" value="UDP/ADP-SUGAR PYROPHOSPHATASE"/>
    <property type="match status" value="1"/>
</dbReference>
<evidence type="ECO:0000313" key="4">
    <source>
        <dbReference type="EMBL" id="PJF31503.1"/>
    </source>
</evidence>
<dbReference type="PROSITE" id="PS51462">
    <property type="entry name" value="NUDIX"/>
    <property type="match status" value="1"/>
</dbReference>
<evidence type="ECO:0000256" key="2">
    <source>
        <dbReference type="ARBA" id="ARBA00022801"/>
    </source>
</evidence>
<evidence type="ECO:0000313" key="5">
    <source>
        <dbReference type="Proteomes" id="UP000228921"/>
    </source>
</evidence>
<dbReference type="PROSITE" id="PS00893">
    <property type="entry name" value="NUDIX_BOX"/>
    <property type="match status" value="1"/>
</dbReference>
<dbReference type="FunFam" id="3.90.79.10:FF:000024">
    <property type="entry name" value="ADP-ribose pyrophosphatase"/>
    <property type="match status" value="1"/>
</dbReference>
<accession>A0A2M8P1S7</accession>
<evidence type="ECO:0000256" key="1">
    <source>
        <dbReference type="ARBA" id="ARBA00001946"/>
    </source>
</evidence>
<dbReference type="Gene3D" id="3.90.79.10">
    <property type="entry name" value="Nucleoside Triphosphate Pyrophosphohydrolase"/>
    <property type="match status" value="1"/>
</dbReference>
<dbReference type="GO" id="GO:0006753">
    <property type="term" value="P:nucleoside phosphate metabolic process"/>
    <property type="evidence" value="ECO:0007669"/>
    <property type="project" value="TreeGrafter"/>
</dbReference>
<evidence type="ECO:0000259" key="3">
    <source>
        <dbReference type="PROSITE" id="PS51462"/>
    </source>
</evidence>